<evidence type="ECO:0000259" key="1">
    <source>
        <dbReference type="Pfam" id="PF02784"/>
    </source>
</evidence>
<dbReference type="InterPro" id="IPR029066">
    <property type="entry name" value="PLP-binding_barrel"/>
</dbReference>
<dbReference type="Pfam" id="PF02784">
    <property type="entry name" value="Orn_Arg_deC_N"/>
    <property type="match status" value="1"/>
</dbReference>
<dbReference type="AlphaFoldDB" id="A0A3P7Q2Z6"/>
<gene>
    <name evidence="2" type="ORF">GPUH_LOCUS15623</name>
</gene>
<dbReference type="PANTHER" id="PTHR11482:SF56">
    <property type="entry name" value="ANTIZYME INHIBITOR 1"/>
    <property type="match status" value="1"/>
</dbReference>
<dbReference type="Gene3D" id="3.20.20.10">
    <property type="entry name" value="Alanine racemase"/>
    <property type="match status" value="1"/>
</dbReference>
<dbReference type="PANTHER" id="PTHR11482">
    <property type="entry name" value="ARGININE/DIAMINOPIMELATE/ORNITHINE DECARBOXYLASE"/>
    <property type="match status" value="1"/>
</dbReference>
<accession>A0A3P7Q2Z6</accession>
<organism evidence="2 3">
    <name type="scientific">Gongylonema pulchrum</name>
    <dbReference type="NCBI Taxonomy" id="637853"/>
    <lineage>
        <taxon>Eukaryota</taxon>
        <taxon>Metazoa</taxon>
        <taxon>Ecdysozoa</taxon>
        <taxon>Nematoda</taxon>
        <taxon>Chromadorea</taxon>
        <taxon>Rhabditida</taxon>
        <taxon>Spirurina</taxon>
        <taxon>Spiruromorpha</taxon>
        <taxon>Spiruroidea</taxon>
        <taxon>Gongylonematidae</taxon>
        <taxon>Gongylonema</taxon>
    </lineage>
</organism>
<dbReference type="PRINTS" id="PR01182">
    <property type="entry name" value="ORNDCRBXLASE"/>
</dbReference>
<dbReference type="OrthoDB" id="5034579at2759"/>
<dbReference type="Gene3D" id="2.40.37.10">
    <property type="entry name" value="Lyase, Ornithine Decarboxylase, Chain A, domain 1"/>
    <property type="match status" value="1"/>
</dbReference>
<dbReference type="EMBL" id="UYRT01082700">
    <property type="protein sequence ID" value="VDN26352.1"/>
    <property type="molecule type" value="Genomic_DNA"/>
</dbReference>
<evidence type="ECO:0000313" key="3">
    <source>
        <dbReference type="Proteomes" id="UP000271098"/>
    </source>
</evidence>
<evidence type="ECO:0000313" key="2">
    <source>
        <dbReference type="EMBL" id="VDN26352.1"/>
    </source>
</evidence>
<dbReference type="SUPFAM" id="SSF50621">
    <property type="entry name" value="Alanine racemase C-terminal domain-like"/>
    <property type="match status" value="1"/>
</dbReference>
<feature type="domain" description="Orn/DAP/Arg decarboxylase 2 N-terminal" evidence="1">
    <location>
        <begin position="123"/>
        <end position="351"/>
    </location>
</feature>
<dbReference type="InterPro" id="IPR009006">
    <property type="entry name" value="Ala_racemase/Decarboxylase_C"/>
</dbReference>
<dbReference type="InterPro" id="IPR000183">
    <property type="entry name" value="Orn/DAP/Arg_de-COase"/>
</dbReference>
<reference evidence="2 3" key="1">
    <citation type="submission" date="2018-11" db="EMBL/GenBank/DDBJ databases">
        <authorList>
            <consortium name="Pathogen Informatics"/>
        </authorList>
    </citation>
    <scope>NUCLEOTIDE SEQUENCE [LARGE SCALE GENOMIC DNA]</scope>
</reference>
<sequence length="485" mass="54263">MATWQYFQVARELGIFQLSSDPVPRPGSAQIKLDVNAEPPWDPDPFATIVGPQKYFIRFPVMVPVVSLDSQDASVHQKAPHLARVERLDAYDDGCLNAVQELITTKALQDDKQPFFVMDMERVNGIVKEWSLKMPNVQPFYSMRCNSDQVLLQLLTKNTNVGLCCSSRFELALAMKHVGQERILYSNPLWTRANIRHAKQCGVKWVVIESEDDLKRFTTYFLEANIILRVVMDPRLTEKGLISMDSLNVEKAAELLRLAKNLPLSVRADAPSPAIFSYAVAQCRRLFDIAVEMGHEMSVLDVGDGFPSVTNAYGLSFEQVARALSAAVSLFFPQERFPHLRVIAEPGAYFASSPYLLVTRVVDKRLIDASLLTSDETDAGTVGYVYQINEGFYGAFGCRLITGRNPRCSPLIAFGEKLNTYAAVYGPTTCDTDVVLPLTRLPPLQVGDWLVWYDMGAYTMGNCETLKEGELRSAAIHYFENTGSR</sequence>
<keyword evidence="3" id="KW-1185">Reference proteome</keyword>
<name>A0A3P7Q2Z6_9BILA</name>
<protein>
    <recommendedName>
        <fullName evidence="1">Orn/DAP/Arg decarboxylase 2 N-terminal domain-containing protein</fullName>
    </recommendedName>
</protein>
<dbReference type="GO" id="GO:0006596">
    <property type="term" value="P:polyamine biosynthetic process"/>
    <property type="evidence" value="ECO:0007669"/>
    <property type="project" value="InterPro"/>
</dbReference>
<dbReference type="GO" id="GO:0003824">
    <property type="term" value="F:catalytic activity"/>
    <property type="evidence" value="ECO:0007669"/>
    <property type="project" value="InterPro"/>
</dbReference>
<dbReference type="InterPro" id="IPR022644">
    <property type="entry name" value="De-COase2_N"/>
</dbReference>
<dbReference type="PRINTS" id="PR01179">
    <property type="entry name" value="ODADCRBXLASE"/>
</dbReference>
<proteinExistence type="predicted"/>
<dbReference type="SUPFAM" id="SSF51419">
    <property type="entry name" value="PLP-binding barrel"/>
    <property type="match status" value="1"/>
</dbReference>
<dbReference type="InterPro" id="IPR002433">
    <property type="entry name" value="Orn_de-COase"/>
</dbReference>
<dbReference type="Proteomes" id="UP000271098">
    <property type="component" value="Unassembled WGS sequence"/>
</dbReference>